<evidence type="ECO:0000313" key="1">
    <source>
        <dbReference type="EMBL" id="MQM23249.1"/>
    </source>
</evidence>
<organism evidence="1 2">
    <name type="scientific">Colocasia esculenta</name>
    <name type="common">Wild taro</name>
    <name type="synonym">Arum esculentum</name>
    <dbReference type="NCBI Taxonomy" id="4460"/>
    <lineage>
        <taxon>Eukaryota</taxon>
        <taxon>Viridiplantae</taxon>
        <taxon>Streptophyta</taxon>
        <taxon>Embryophyta</taxon>
        <taxon>Tracheophyta</taxon>
        <taxon>Spermatophyta</taxon>
        <taxon>Magnoliopsida</taxon>
        <taxon>Liliopsida</taxon>
        <taxon>Araceae</taxon>
        <taxon>Aroideae</taxon>
        <taxon>Colocasieae</taxon>
        <taxon>Colocasia</taxon>
    </lineage>
</organism>
<keyword evidence="2" id="KW-1185">Reference proteome</keyword>
<protein>
    <recommendedName>
        <fullName evidence="3">Myb/SANT-like domain-containing protein</fullName>
    </recommendedName>
</protein>
<sequence>MQFSEEALNSFADGLHAVGGVNFPNSTVKARITFYKTLYYTVEDMIGTGGLAWDLDECSVYGSNLQWTSYITVNPLGEWIRGNKIPWYEELVQVMKHSRLDV</sequence>
<reference evidence="1" key="1">
    <citation type="submission" date="2017-07" db="EMBL/GenBank/DDBJ databases">
        <title>Taro Niue Genome Assembly and Annotation.</title>
        <authorList>
            <person name="Atibalentja N."/>
            <person name="Keating K."/>
            <person name="Fields C.J."/>
        </authorList>
    </citation>
    <scope>NUCLEOTIDE SEQUENCE</scope>
    <source>
        <strain evidence="1">Niue_2</strain>
        <tissue evidence="1">Leaf</tissue>
    </source>
</reference>
<evidence type="ECO:0000313" key="2">
    <source>
        <dbReference type="Proteomes" id="UP000652761"/>
    </source>
</evidence>
<dbReference type="AlphaFoldDB" id="A0A843XTK0"/>
<comment type="caution">
    <text evidence="1">The sequence shown here is derived from an EMBL/GenBank/DDBJ whole genome shotgun (WGS) entry which is preliminary data.</text>
</comment>
<proteinExistence type="predicted"/>
<name>A0A843XTK0_COLES</name>
<gene>
    <name evidence="1" type="ORF">Taro_056313</name>
</gene>
<evidence type="ECO:0008006" key="3">
    <source>
        <dbReference type="Google" id="ProtNLM"/>
    </source>
</evidence>
<accession>A0A843XTK0</accession>
<dbReference type="Proteomes" id="UP000652761">
    <property type="component" value="Unassembled WGS sequence"/>
</dbReference>
<dbReference type="EMBL" id="NMUH01015569">
    <property type="protein sequence ID" value="MQM23249.1"/>
    <property type="molecule type" value="Genomic_DNA"/>
</dbReference>